<dbReference type="EMBL" id="MEWX01000008">
    <property type="protein sequence ID" value="OGC81011.1"/>
    <property type="molecule type" value="Genomic_DNA"/>
</dbReference>
<accession>A0A1F4XH22</accession>
<feature type="domain" description="Transglycosylase SLT" evidence="2">
    <location>
        <begin position="245"/>
        <end position="389"/>
    </location>
</feature>
<evidence type="ECO:0000259" key="2">
    <source>
        <dbReference type="Pfam" id="PF13406"/>
    </source>
</evidence>
<feature type="coiled-coil region" evidence="1">
    <location>
        <begin position="16"/>
        <end position="204"/>
    </location>
</feature>
<dbReference type="SUPFAM" id="SSF53955">
    <property type="entry name" value="Lysozyme-like"/>
    <property type="match status" value="1"/>
</dbReference>
<evidence type="ECO:0000313" key="3">
    <source>
        <dbReference type="EMBL" id="OGC81011.1"/>
    </source>
</evidence>
<organism evidence="3 4">
    <name type="scientific">Candidatus Adlerbacteria bacterium RIFCSPLOWO2_01_FULL_51_16</name>
    <dbReference type="NCBI Taxonomy" id="1797243"/>
    <lineage>
        <taxon>Bacteria</taxon>
        <taxon>Candidatus Adleribacteriota</taxon>
    </lineage>
</organism>
<reference evidence="3 4" key="1">
    <citation type="journal article" date="2016" name="Nat. Commun.">
        <title>Thousands of microbial genomes shed light on interconnected biogeochemical processes in an aquifer system.</title>
        <authorList>
            <person name="Anantharaman K."/>
            <person name="Brown C.T."/>
            <person name="Hug L.A."/>
            <person name="Sharon I."/>
            <person name="Castelle C.J."/>
            <person name="Probst A.J."/>
            <person name="Thomas B.C."/>
            <person name="Singh A."/>
            <person name="Wilkins M.J."/>
            <person name="Karaoz U."/>
            <person name="Brodie E.L."/>
            <person name="Williams K.H."/>
            <person name="Hubbard S.S."/>
            <person name="Banfield J.F."/>
        </authorList>
    </citation>
    <scope>NUCLEOTIDE SEQUENCE [LARGE SCALE GENOMIC DNA]</scope>
</reference>
<sequence length="435" mass="47894">MLVAGGYGAAIPAPVYALTEAEKDRLRAEYDKLQEEIAQWQKVLDETRALKNTIQGDVTALNAQIKKAEAEIRSRNNTIAQLAGEINQKTAHISALEEKIERGRESLAKLMREKNENESRPLAMLILSSGSLSSFFSDADQIDVINRELQTLFEELRDTRTETQKEREELDARKNQELDAKYVVEVKKKEVSTAEAEKKKLLNITQNQETQYSQVLAERQTRAETIRAALFELRDAPGIPFATALEYASQAEAKTGVRAAFILGILRQESNLGVNVGQCLLTDPKTGAGKGKNTGTPFKNVMHPTRDVPPFLDITNRLGKNPYSTPVSCPQSIGYGGAMGPSQFIPSTWKLYEKRLASALGVSTADPWNPKHAIMATGTFLQDLGAGRGGYTAEREAAGRYYAGAGWATRGLGYAASVLAFAQEYQENIDFLKSI</sequence>
<dbReference type="Gene3D" id="1.10.530.10">
    <property type="match status" value="1"/>
</dbReference>
<dbReference type="InterPro" id="IPR031304">
    <property type="entry name" value="SLT_2"/>
</dbReference>
<evidence type="ECO:0000256" key="1">
    <source>
        <dbReference type="SAM" id="Coils"/>
    </source>
</evidence>
<dbReference type="Proteomes" id="UP000176185">
    <property type="component" value="Unassembled WGS sequence"/>
</dbReference>
<proteinExistence type="predicted"/>
<dbReference type="Gene3D" id="6.10.250.3150">
    <property type="match status" value="1"/>
</dbReference>
<keyword evidence="1" id="KW-0175">Coiled coil</keyword>
<dbReference type="Pfam" id="PF13406">
    <property type="entry name" value="SLT_2"/>
    <property type="match status" value="1"/>
</dbReference>
<dbReference type="AlphaFoldDB" id="A0A1F4XH22"/>
<gene>
    <name evidence="3" type="ORF">A2943_00350</name>
</gene>
<dbReference type="InterPro" id="IPR023346">
    <property type="entry name" value="Lysozyme-like_dom_sf"/>
</dbReference>
<name>A0A1F4XH22_9BACT</name>
<protein>
    <recommendedName>
        <fullName evidence="2">Transglycosylase SLT domain-containing protein</fullName>
    </recommendedName>
</protein>
<evidence type="ECO:0000313" key="4">
    <source>
        <dbReference type="Proteomes" id="UP000176185"/>
    </source>
</evidence>
<dbReference type="STRING" id="1797243.A2943_00350"/>
<dbReference type="PANTHER" id="PTHR23159">
    <property type="entry name" value="CENTROSOMAL PROTEIN 2"/>
    <property type="match status" value="1"/>
</dbReference>
<dbReference type="PANTHER" id="PTHR23159:SF31">
    <property type="entry name" value="CENTROSOME-ASSOCIATED PROTEIN CEP250 ISOFORM X1"/>
    <property type="match status" value="1"/>
</dbReference>
<comment type="caution">
    <text evidence="3">The sequence shown here is derived from an EMBL/GenBank/DDBJ whole genome shotgun (WGS) entry which is preliminary data.</text>
</comment>